<dbReference type="EMBL" id="FPHC01000017">
    <property type="protein sequence ID" value="SFV50983.1"/>
    <property type="molecule type" value="Genomic_DNA"/>
</dbReference>
<dbReference type="Gene3D" id="1.25.40.10">
    <property type="entry name" value="Tetratricopeptide repeat domain"/>
    <property type="match status" value="2"/>
</dbReference>
<evidence type="ECO:0000313" key="1">
    <source>
        <dbReference type="EMBL" id="SFV50983.1"/>
    </source>
</evidence>
<protein>
    <submittedName>
        <fullName evidence="1">Uncharacterized protein</fullName>
    </submittedName>
</protein>
<dbReference type="AlphaFoldDB" id="A0A1W1BBX2"/>
<proteinExistence type="predicted"/>
<dbReference type="SUPFAM" id="SSF81901">
    <property type="entry name" value="HCP-like"/>
    <property type="match status" value="1"/>
</dbReference>
<reference evidence="1" key="1">
    <citation type="submission" date="2016-10" db="EMBL/GenBank/DDBJ databases">
        <authorList>
            <person name="de Groot N.N."/>
        </authorList>
    </citation>
    <scope>NUCLEOTIDE SEQUENCE</scope>
</reference>
<sequence>MLSISLLMSNSAIATELSSANTNRAEVSTSKDKSHEKTVIIDNLSEDEWIIRAIWLEENRVFSKSREVYSKLYEATGKKEYLFKEVSSSIYSKTNISQSIKKLKAWSDNNPDDLTGRRLLMALYMDNRSFKKAKKIGSYLVEHSDNESDLELAANPYLFLGEYEKGIELLSRLYRKTKNEGILIKIAAIEAQYLKDRKKAIQLLETHRRIEDSSQEVYKLLIDLYVKEQNLDRILEVYKALYEKFPKKEYLSKIIEIYLFNKDFNGLISFLESNGADDEILYDLYKKEKRFKKAKRLLEIFYSKDRDPRWLAEKAILVYEGASDKNDTKLLKKVVELFDKAISLGVDDSIYLNYYAYTLIDKEIDVDKGLDIINKALKQQPDNSYYLDSQAWGYYKKNDCLKAYGVMEKVVEKEGLKEKEIEEHWEKIQECQKPLIVGAR</sequence>
<name>A0A1W1BBX2_9ZZZZ</name>
<dbReference type="InterPro" id="IPR011990">
    <property type="entry name" value="TPR-like_helical_dom_sf"/>
</dbReference>
<dbReference type="SUPFAM" id="SSF48452">
    <property type="entry name" value="TPR-like"/>
    <property type="match status" value="1"/>
</dbReference>
<accession>A0A1W1BBX2</accession>
<gene>
    <name evidence="1" type="ORF">MNB_SV-6-1053</name>
</gene>
<organism evidence="1">
    <name type="scientific">hydrothermal vent metagenome</name>
    <dbReference type="NCBI Taxonomy" id="652676"/>
    <lineage>
        <taxon>unclassified sequences</taxon>
        <taxon>metagenomes</taxon>
        <taxon>ecological metagenomes</taxon>
    </lineage>
</organism>